<dbReference type="GO" id="GO:0008932">
    <property type="term" value="F:lytic endotransglycosylase activity"/>
    <property type="evidence" value="ECO:0007669"/>
    <property type="project" value="UniProtKB-UniRule"/>
</dbReference>
<dbReference type="Pfam" id="PF02618">
    <property type="entry name" value="YceG"/>
    <property type="match status" value="1"/>
</dbReference>
<dbReference type="GO" id="GO:0009252">
    <property type="term" value="P:peptidoglycan biosynthetic process"/>
    <property type="evidence" value="ECO:0007669"/>
    <property type="project" value="UniProtKB-UniRule"/>
</dbReference>
<dbReference type="Proteomes" id="UP000280395">
    <property type="component" value="Unassembled WGS sequence"/>
</dbReference>
<dbReference type="InterPro" id="IPR003770">
    <property type="entry name" value="MLTG-like"/>
</dbReference>
<evidence type="ECO:0000256" key="1">
    <source>
        <dbReference type="ARBA" id="ARBA00022475"/>
    </source>
</evidence>
<dbReference type="HAMAP" id="MF_02065">
    <property type="entry name" value="MltG"/>
    <property type="match status" value="1"/>
</dbReference>
<dbReference type="NCBIfam" id="TIGR00247">
    <property type="entry name" value="endolytic transglycosylase MltG"/>
    <property type="match status" value="1"/>
</dbReference>
<evidence type="ECO:0000256" key="2">
    <source>
        <dbReference type="ARBA" id="ARBA00022692"/>
    </source>
</evidence>
<comment type="subcellular location">
    <subcellularLocation>
        <location evidence="7">Cell inner membrane</location>
        <topology evidence="7">Single-pass membrane protein</topology>
    </subcellularLocation>
</comment>
<feature type="transmembrane region" description="Helical" evidence="7">
    <location>
        <begin position="24"/>
        <end position="44"/>
    </location>
</feature>
<dbReference type="Gene3D" id="3.30.1490.480">
    <property type="entry name" value="Endolytic murein transglycosylase"/>
    <property type="match status" value="1"/>
</dbReference>
<proteinExistence type="inferred from homology"/>
<evidence type="ECO:0000256" key="7">
    <source>
        <dbReference type="HAMAP-Rule" id="MF_02065"/>
    </source>
</evidence>
<protein>
    <recommendedName>
        <fullName evidence="7">Endolytic murein transglycosylase</fullName>
        <ecNumber evidence="7">4.2.2.29</ecNumber>
    </recommendedName>
    <alternativeName>
        <fullName evidence="7">Peptidoglycan lytic transglycosylase</fullName>
    </alternativeName>
    <alternativeName>
        <fullName evidence="7">Peptidoglycan polymerization terminase</fullName>
    </alternativeName>
</protein>
<organism evidence="9 10">
    <name type="scientific">Pseudomonas syringae pv. avii</name>
    <dbReference type="NCBI Taxonomy" id="663959"/>
    <lineage>
        <taxon>Bacteria</taxon>
        <taxon>Pseudomonadati</taxon>
        <taxon>Pseudomonadota</taxon>
        <taxon>Gammaproteobacteria</taxon>
        <taxon>Pseudomonadales</taxon>
        <taxon>Pseudomonadaceae</taxon>
        <taxon>Pseudomonas</taxon>
        <taxon>Pseudomonas syringae</taxon>
    </lineage>
</organism>
<comment type="catalytic activity">
    <reaction evidence="7">
        <text>a peptidoglycan chain = a peptidoglycan chain with N-acetyl-1,6-anhydromuramyl-[peptide] at the reducing end + a peptidoglycan chain with N-acetylglucosamine at the non-reducing end.</text>
        <dbReference type="EC" id="4.2.2.29"/>
    </reaction>
</comment>
<keyword evidence="2 7" id="KW-0812">Transmembrane</keyword>
<dbReference type="Gene3D" id="3.30.160.60">
    <property type="entry name" value="Classic Zinc Finger"/>
    <property type="match status" value="1"/>
</dbReference>
<evidence type="ECO:0000256" key="3">
    <source>
        <dbReference type="ARBA" id="ARBA00022989"/>
    </source>
</evidence>
<keyword evidence="3 7" id="KW-1133">Transmembrane helix</keyword>
<dbReference type="EMBL" id="RBUA01001328">
    <property type="protein sequence ID" value="RMU45428.1"/>
    <property type="molecule type" value="Genomic_DNA"/>
</dbReference>
<dbReference type="PANTHER" id="PTHR30518:SF2">
    <property type="entry name" value="ENDOLYTIC MUREIN TRANSGLYCOSYLASE"/>
    <property type="match status" value="1"/>
</dbReference>
<dbReference type="EC" id="4.2.2.29" evidence="7"/>
<evidence type="ECO:0000256" key="5">
    <source>
        <dbReference type="ARBA" id="ARBA00023239"/>
    </source>
</evidence>
<keyword evidence="7" id="KW-0997">Cell inner membrane</keyword>
<feature type="site" description="Important for catalytic activity" evidence="7">
    <location>
        <position position="237"/>
    </location>
</feature>
<dbReference type="CDD" id="cd08010">
    <property type="entry name" value="MltG_like"/>
    <property type="match status" value="1"/>
</dbReference>
<gene>
    <name evidence="7" type="primary">mltG</name>
    <name evidence="9" type="ORF">ALP29_04633</name>
</gene>
<comment type="similarity">
    <text evidence="7">Belongs to the transglycosylase MltG family.</text>
</comment>
<evidence type="ECO:0000256" key="6">
    <source>
        <dbReference type="ARBA" id="ARBA00023316"/>
    </source>
</evidence>
<dbReference type="AlphaFoldDB" id="A0A3M5UJL8"/>
<name>A0A3M5UJL8_PSESX</name>
<accession>A0A3M5UJL8</accession>
<sequence>MGRSPVNCKALFARYWIFELIRKLVLLLQISLVSAALLVGFSAWKLDSALKQPLKLPQEQLLDVPAGATPTGTFNRLEADGVLDDAFWLRLYWRFNLEGQPLHSGEYRMSPGLTAEGLIGLWQRGEVVQYSLTLVEGWNFRQVRTALAKHEKIVQTLAGLTDSEVMDKLGHPGVFPEGRFFPDTYRFVRGMTDVEFLKKAYNRLDDVLAQEWSKRAADAPYTDPYQALIMASLVEKETGVPQERGQIAGVFVRRLKIGMLLQTDPTVIYGLGERYNGKLTRAHLKEANPYNTYMVAGLPPTPIAMVGREAIHAALNPVPGSSLYFVARGDGSHIFSDDLDAHNAAVREFQLKRRADYRSSPTPVVKPLEDSAPASDAPTPDAPIEPAPDTTAPQSPQ</sequence>
<feature type="compositionally biased region" description="Low complexity" evidence="8">
    <location>
        <begin position="370"/>
        <end position="379"/>
    </location>
</feature>
<comment type="function">
    <text evidence="7">Functions as a peptidoglycan terminase that cleaves nascent peptidoglycan strands endolytically to terminate their elongation.</text>
</comment>
<feature type="region of interest" description="Disordered" evidence="8">
    <location>
        <begin position="356"/>
        <end position="397"/>
    </location>
</feature>
<keyword evidence="6 7" id="KW-0961">Cell wall biogenesis/degradation</keyword>
<evidence type="ECO:0000313" key="9">
    <source>
        <dbReference type="EMBL" id="RMU45428.1"/>
    </source>
</evidence>
<keyword evidence="5 7" id="KW-0456">Lyase</keyword>
<dbReference type="GO" id="GO:0005886">
    <property type="term" value="C:plasma membrane"/>
    <property type="evidence" value="ECO:0007669"/>
    <property type="project" value="UniProtKB-SubCell"/>
</dbReference>
<evidence type="ECO:0000256" key="8">
    <source>
        <dbReference type="SAM" id="MobiDB-lite"/>
    </source>
</evidence>
<evidence type="ECO:0000313" key="10">
    <source>
        <dbReference type="Proteomes" id="UP000280395"/>
    </source>
</evidence>
<reference evidence="9 10" key="1">
    <citation type="submission" date="2018-08" db="EMBL/GenBank/DDBJ databases">
        <title>Recombination of ecologically and evolutionarily significant loci maintains genetic cohesion in the Pseudomonas syringae species complex.</title>
        <authorList>
            <person name="Dillon M."/>
            <person name="Thakur S."/>
            <person name="Almeida R.N.D."/>
            <person name="Weir B.S."/>
            <person name="Guttman D.S."/>
        </authorList>
    </citation>
    <scope>NUCLEOTIDE SEQUENCE [LARGE SCALE GENOMIC DNA]</scope>
    <source>
        <strain evidence="9 10">ICMP 14479</strain>
    </source>
</reference>
<dbReference type="GO" id="GO:0071555">
    <property type="term" value="P:cell wall organization"/>
    <property type="evidence" value="ECO:0007669"/>
    <property type="project" value="UniProtKB-KW"/>
</dbReference>
<comment type="caution">
    <text evidence="9">The sequence shown here is derived from an EMBL/GenBank/DDBJ whole genome shotgun (WGS) entry which is preliminary data.</text>
</comment>
<dbReference type="PANTHER" id="PTHR30518">
    <property type="entry name" value="ENDOLYTIC MUREIN TRANSGLYCOSYLASE"/>
    <property type="match status" value="1"/>
</dbReference>
<evidence type="ECO:0000256" key="4">
    <source>
        <dbReference type="ARBA" id="ARBA00023136"/>
    </source>
</evidence>
<keyword evidence="1 7" id="KW-1003">Cell membrane</keyword>
<keyword evidence="4 7" id="KW-0472">Membrane</keyword>